<proteinExistence type="predicted"/>
<evidence type="ECO:0000313" key="2">
    <source>
        <dbReference type="Proteomes" id="UP000621670"/>
    </source>
</evidence>
<accession>A0ABR7JD86</accession>
<dbReference type="InterPro" id="IPR046525">
    <property type="entry name" value="DUF6702"/>
</dbReference>
<sequence length="167" mass="19257">MKKSVVVILLALLSLTVSSFAYHKFYVGLFQVNFVPEKKMLQVTARLFVDDLNLALGKKYNKKVYLGDQKETTEDVVLLKKYLNEKFNIKINNQSKPFFFVTKELEGDVLVCYLRVNEVKKISELEVFNSLLTESSSEQQNIMHFNIKGTKNTLLLTNSSVRGMLKY</sequence>
<reference evidence="1 2" key="1">
    <citation type="submission" date="2020-08" db="EMBL/GenBank/DDBJ databases">
        <title>Description of novel Flavobacterium F-400 isolate.</title>
        <authorList>
            <person name="Saticioglu I."/>
            <person name="Duman M."/>
            <person name="Altun S."/>
        </authorList>
    </citation>
    <scope>NUCLEOTIDE SEQUENCE [LARGE SCALE GENOMIC DNA]</scope>
    <source>
        <strain evidence="1 2">F-400</strain>
    </source>
</reference>
<comment type="caution">
    <text evidence="1">The sequence shown here is derived from an EMBL/GenBank/DDBJ whole genome shotgun (WGS) entry which is preliminary data.</text>
</comment>
<name>A0ABR7JD86_9FLAO</name>
<dbReference type="Proteomes" id="UP000621670">
    <property type="component" value="Unassembled WGS sequence"/>
</dbReference>
<evidence type="ECO:0000313" key="1">
    <source>
        <dbReference type="EMBL" id="MBC5862461.1"/>
    </source>
</evidence>
<dbReference type="Pfam" id="PF20420">
    <property type="entry name" value="DUF6702"/>
    <property type="match status" value="1"/>
</dbReference>
<gene>
    <name evidence="1" type="ORF">H8R26_03420</name>
</gene>
<dbReference type="EMBL" id="JACRUM010000001">
    <property type="protein sequence ID" value="MBC5862461.1"/>
    <property type="molecule type" value="Genomic_DNA"/>
</dbReference>
<keyword evidence="2" id="KW-1185">Reference proteome</keyword>
<evidence type="ECO:0008006" key="3">
    <source>
        <dbReference type="Google" id="ProtNLM"/>
    </source>
</evidence>
<protein>
    <recommendedName>
        <fullName evidence="3">Peptidase E</fullName>
    </recommendedName>
</protein>
<dbReference type="RefSeq" id="WP_166133282.1">
    <property type="nucleotide sequence ID" value="NZ_JAAOBY010000001.1"/>
</dbReference>
<organism evidence="1 2">
    <name type="scientific">Flavobacterium turcicum</name>
    <dbReference type="NCBI Taxonomy" id="2764718"/>
    <lineage>
        <taxon>Bacteria</taxon>
        <taxon>Pseudomonadati</taxon>
        <taxon>Bacteroidota</taxon>
        <taxon>Flavobacteriia</taxon>
        <taxon>Flavobacteriales</taxon>
        <taxon>Flavobacteriaceae</taxon>
        <taxon>Flavobacterium</taxon>
    </lineage>
</organism>